<dbReference type="GO" id="GO:0051539">
    <property type="term" value="F:4 iron, 4 sulfur cluster binding"/>
    <property type="evidence" value="ECO:0007669"/>
    <property type="project" value="TreeGrafter"/>
</dbReference>
<evidence type="ECO:0000259" key="9">
    <source>
        <dbReference type="Pfam" id="PF01883"/>
    </source>
</evidence>
<dbReference type="Gene3D" id="3.30.300.130">
    <property type="entry name" value="Fe-S cluster assembly (FSCA)"/>
    <property type="match status" value="1"/>
</dbReference>
<keyword evidence="11" id="KW-1185">Reference proteome</keyword>
<dbReference type="STRING" id="470826.SAMN04488027_1106"/>
<dbReference type="PANTHER" id="PTHR42961">
    <property type="entry name" value="IRON-SULFUR PROTEIN NUBPL"/>
    <property type="match status" value="1"/>
</dbReference>
<evidence type="ECO:0000256" key="2">
    <source>
        <dbReference type="ARBA" id="ARBA00008205"/>
    </source>
</evidence>
<dbReference type="GO" id="GO:0016226">
    <property type="term" value="P:iron-sulfur cluster assembly"/>
    <property type="evidence" value="ECO:0007669"/>
    <property type="project" value="InterPro"/>
</dbReference>
<sequence>MKLNKDDIKKALETISIAGEGQNIVESGALQNIVTFGDEVIVDLKLSTPALHIKKRAEVDVMKAIHEHVYKKAKVEVKITVEAPEKKKNVNEIKGKPIPGIQNIIAVASGKGGVGKSTVTANLAVTLSKLGFKVGLLDADIYGPSGPIMFDVANEKPLSITKDGKSKMKPIESYGVKLLSIGFFTKPDQAVIWRGPMAAKALNQMIFDADWGELDFLLVDLPPGTGDIHLSIMQSMPITGALIVSTPQNVALADAKKAVSMFQQESINVPVLGICENMAYFTPEELPDNRYYIFGEKGAKYLADDLGVPFLGEIPLVQSLRESGDIGRPAALQEGTPLSESFTELTRNTVQQVVNRNENLPPTEAIKITTMAGCSAVKNKKI</sequence>
<dbReference type="AlphaFoldDB" id="A0A1G7XXE8"/>
<name>A0A1G7XXE8_9FLAO</name>
<dbReference type="InterPro" id="IPR000808">
    <property type="entry name" value="Mrp-like_CS"/>
</dbReference>
<dbReference type="HAMAP" id="MF_02040">
    <property type="entry name" value="Mrp_NBP35"/>
    <property type="match status" value="1"/>
</dbReference>
<dbReference type="Proteomes" id="UP000199296">
    <property type="component" value="Unassembled WGS sequence"/>
</dbReference>
<keyword evidence="8" id="KW-0378">Hydrolase</keyword>
<dbReference type="OrthoDB" id="9809679at2"/>
<dbReference type="CDD" id="cd02037">
    <property type="entry name" value="Mrp_NBP35"/>
    <property type="match status" value="1"/>
</dbReference>
<comment type="similarity">
    <text evidence="8">Belongs to the Mrp/NBP35 ATP-binding proteins family.</text>
</comment>
<evidence type="ECO:0000256" key="5">
    <source>
        <dbReference type="ARBA" id="ARBA00022840"/>
    </source>
</evidence>
<feature type="binding site" evidence="8">
    <location>
        <begin position="110"/>
        <end position="117"/>
    </location>
    <ligand>
        <name>ATP</name>
        <dbReference type="ChEBI" id="CHEBI:30616"/>
    </ligand>
</feature>
<evidence type="ECO:0000313" key="11">
    <source>
        <dbReference type="Proteomes" id="UP000199296"/>
    </source>
</evidence>
<dbReference type="PROSITE" id="PS01215">
    <property type="entry name" value="MRP"/>
    <property type="match status" value="1"/>
</dbReference>
<evidence type="ECO:0000313" key="10">
    <source>
        <dbReference type="EMBL" id="SDG88845.1"/>
    </source>
</evidence>
<dbReference type="Pfam" id="PF10609">
    <property type="entry name" value="ParA"/>
    <property type="match status" value="1"/>
</dbReference>
<keyword evidence="6 8" id="KW-0408">Iron</keyword>
<dbReference type="GO" id="GO:0140663">
    <property type="term" value="F:ATP-dependent FeS chaperone activity"/>
    <property type="evidence" value="ECO:0007669"/>
    <property type="project" value="InterPro"/>
</dbReference>
<dbReference type="GO" id="GO:0005524">
    <property type="term" value="F:ATP binding"/>
    <property type="evidence" value="ECO:0007669"/>
    <property type="project" value="UniProtKB-UniRule"/>
</dbReference>
<keyword evidence="4 8" id="KW-0547">Nucleotide-binding</keyword>
<feature type="domain" description="MIP18 family-like" evidence="9">
    <location>
        <begin position="5"/>
        <end position="77"/>
    </location>
</feature>
<comment type="similarity">
    <text evidence="1">In the N-terminal section; belongs to the MIP18 family.</text>
</comment>
<gene>
    <name evidence="10" type="ORF">SAMN04488027_1106</name>
</gene>
<organism evidence="10 11">
    <name type="scientific">Psychroflexus sediminis</name>
    <dbReference type="NCBI Taxonomy" id="470826"/>
    <lineage>
        <taxon>Bacteria</taxon>
        <taxon>Pseudomonadati</taxon>
        <taxon>Bacteroidota</taxon>
        <taxon>Flavobacteriia</taxon>
        <taxon>Flavobacteriales</taxon>
        <taxon>Flavobacteriaceae</taxon>
        <taxon>Psychroflexus</taxon>
    </lineage>
</organism>
<dbReference type="Pfam" id="PF01883">
    <property type="entry name" value="FeS_assembly_P"/>
    <property type="match status" value="1"/>
</dbReference>
<dbReference type="InterPro" id="IPR033756">
    <property type="entry name" value="YlxH/NBP35"/>
</dbReference>
<dbReference type="InterPro" id="IPR002744">
    <property type="entry name" value="MIP18-like"/>
</dbReference>
<dbReference type="InterPro" id="IPR019591">
    <property type="entry name" value="Mrp/NBP35_ATP-bd"/>
</dbReference>
<comment type="similarity">
    <text evidence="2">In the C-terminal section; belongs to the Mrp/NBP35 ATP-binding proteins family.</text>
</comment>
<dbReference type="InterPro" id="IPR034904">
    <property type="entry name" value="FSCA_dom_sf"/>
</dbReference>
<dbReference type="FunFam" id="3.40.50.300:FF:001119">
    <property type="entry name" value="Iron-sulfur cluster carrier protein"/>
    <property type="match status" value="1"/>
</dbReference>
<keyword evidence="5 8" id="KW-0067">ATP-binding</keyword>
<dbReference type="InterPro" id="IPR027417">
    <property type="entry name" value="P-loop_NTPase"/>
</dbReference>
<comment type="subunit">
    <text evidence="8">Homodimer.</text>
</comment>
<protein>
    <recommendedName>
        <fullName evidence="8">Iron-sulfur cluster carrier protein</fullName>
    </recommendedName>
</protein>
<keyword evidence="7 8" id="KW-0411">Iron-sulfur</keyword>
<dbReference type="GO" id="GO:0046872">
    <property type="term" value="F:metal ion binding"/>
    <property type="evidence" value="ECO:0007669"/>
    <property type="project" value="UniProtKB-KW"/>
</dbReference>
<evidence type="ECO:0000256" key="4">
    <source>
        <dbReference type="ARBA" id="ARBA00022741"/>
    </source>
</evidence>
<dbReference type="Gene3D" id="3.40.50.300">
    <property type="entry name" value="P-loop containing nucleotide triphosphate hydrolases"/>
    <property type="match status" value="1"/>
</dbReference>
<evidence type="ECO:0000256" key="7">
    <source>
        <dbReference type="ARBA" id="ARBA00023014"/>
    </source>
</evidence>
<comment type="function">
    <text evidence="8">Binds and transfers iron-sulfur (Fe-S) clusters to target apoproteins. Can hydrolyze ATP.</text>
</comment>
<keyword evidence="3 8" id="KW-0479">Metal-binding</keyword>
<proteinExistence type="inferred from homology"/>
<accession>A0A1G7XXE8</accession>
<dbReference type="GO" id="GO:0016887">
    <property type="term" value="F:ATP hydrolysis activity"/>
    <property type="evidence" value="ECO:0007669"/>
    <property type="project" value="UniProtKB-UniRule"/>
</dbReference>
<evidence type="ECO:0000256" key="8">
    <source>
        <dbReference type="HAMAP-Rule" id="MF_02040"/>
    </source>
</evidence>
<dbReference type="PANTHER" id="PTHR42961:SF2">
    <property type="entry name" value="IRON-SULFUR PROTEIN NUBPL"/>
    <property type="match status" value="1"/>
</dbReference>
<dbReference type="SUPFAM" id="SSF117916">
    <property type="entry name" value="Fe-S cluster assembly (FSCA) domain-like"/>
    <property type="match status" value="1"/>
</dbReference>
<evidence type="ECO:0000256" key="3">
    <source>
        <dbReference type="ARBA" id="ARBA00022723"/>
    </source>
</evidence>
<evidence type="ECO:0000256" key="1">
    <source>
        <dbReference type="ARBA" id="ARBA00007352"/>
    </source>
</evidence>
<dbReference type="RefSeq" id="WP_093368360.1">
    <property type="nucleotide sequence ID" value="NZ_FNCW01000010.1"/>
</dbReference>
<reference evidence="10 11" key="1">
    <citation type="submission" date="2016-10" db="EMBL/GenBank/DDBJ databases">
        <authorList>
            <person name="de Groot N.N."/>
        </authorList>
    </citation>
    <scope>NUCLEOTIDE SEQUENCE [LARGE SCALE GENOMIC DNA]</scope>
    <source>
        <strain evidence="10 11">DSM 19803</strain>
    </source>
</reference>
<dbReference type="EMBL" id="FNCW01000010">
    <property type="protein sequence ID" value="SDG88845.1"/>
    <property type="molecule type" value="Genomic_DNA"/>
</dbReference>
<evidence type="ECO:0000256" key="6">
    <source>
        <dbReference type="ARBA" id="ARBA00023004"/>
    </source>
</evidence>
<dbReference type="InterPro" id="IPR044304">
    <property type="entry name" value="NUBPL-like"/>
</dbReference>
<dbReference type="SUPFAM" id="SSF52540">
    <property type="entry name" value="P-loop containing nucleoside triphosphate hydrolases"/>
    <property type="match status" value="1"/>
</dbReference>